<dbReference type="AlphaFoldDB" id="A0AAN6N615"/>
<name>A0AAN6N615_9PEZI</name>
<dbReference type="EMBL" id="MU853830">
    <property type="protein sequence ID" value="KAK3938423.1"/>
    <property type="molecule type" value="Genomic_DNA"/>
</dbReference>
<dbReference type="PANTHER" id="PTHR43544:SF12">
    <property type="entry name" value="NAD(P)-BINDING ROSSMANN-FOLD SUPERFAMILY PROTEIN"/>
    <property type="match status" value="1"/>
</dbReference>
<gene>
    <name evidence="2" type="ORF">QBC46DRAFT_460272</name>
</gene>
<dbReference type="Gene3D" id="3.40.50.720">
    <property type="entry name" value="NAD(P)-binding Rossmann-like Domain"/>
    <property type="match status" value="2"/>
</dbReference>
<evidence type="ECO:0000256" key="1">
    <source>
        <dbReference type="ARBA" id="ARBA00006484"/>
    </source>
</evidence>
<reference evidence="3" key="1">
    <citation type="journal article" date="2023" name="Mol. Phylogenet. Evol.">
        <title>Genome-scale phylogeny and comparative genomics of the fungal order Sordariales.</title>
        <authorList>
            <person name="Hensen N."/>
            <person name="Bonometti L."/>
            <person name="Westerberg I."/>
            <person name="Brannstrom I.O."/>
            <person name="Guillou S."/>
            <person name="Cros-Aarteil S."/>
            <person name="Calhoun S."/>
            <person name="Haridas S."/>
            <person name="Kuo A."/>
            <person name="Mondo S."/>
            <person name="Pangilinan J."/>
            <person name="Riley R."/>
            <person name="LaButti K."/>
            <person name="Andreopoulos B."/>
            <person name="Lipzen A."/>
            <person name="Chen C."/>
            <person name="Yan M."/>
            <person name="Daum C."/>
            <person name="Ng V."/>
            <person name="Clum A."/>
            <person name="Steindorff A."/>
            <person name="Ohm R.A."/>
            <person name="Martin F."/>
            <person name="Silar P."/>
            <person name="Natvig D.O."/>
            <person name="Lalanne C."/>
            <person name="Gautier V."/>
            <person name="Ament-Velasquez S.L."/>
            <person name="Kruys A."/>
            <person name="Hutchinson M.I."/>
            <person name="Powell A.J."/>
            <person name="Barry K."/>
            <person name="Miller A.N."/>
            <person name="Grigoriev I.V."/>
            <person name="Debuchy R."/>
            <person name="Gladieux P."/>
            <person name="Hiltunen Thoren M."/>
            <person name="Johannesson H."/>
        </authorList>
    </citation>
    <scope>NUCLEOTIDE SEQUENCE [LARGE SCALE GENOMIC DNA]</scope>
    <source>
        <strain evidence="3">CBS 340.73</strain>
    </source>
</reference>
<organism evidence="2 3">
    <name type="scientific">Diplogelasinospora grovesii</name>
    <dbReference type="NCBI Taxonomy" id="303347"/>
    <lineage>
        <taxon>Eukaryota</taxon>
        <taxon>Fungi</taxon>
        <taxon>Dikarya</taxon>
        <taxon>Ascomycota</taxon>
        <taxon>Pezizomycotina</taxon>
        <taxon>Sordariomycetes</taxon>
        <taxon>Sordariomycetidae</taxon>
        <taxon>Sordariales</taxon>
        <taxon>Diplogelasinosporaceae</taxon>
        <taxon>Diplogelasinospora</taxon>
    </lineage>
</organism>
<dbReference type="InterPro" id="IPR051468">
    <property type="entry name" value="Fungal_SecMetab_SDRs"/>
</dbReference>
<keyword evidence="3" id="KW-1185">Reference proteome</keyword>
<dbReference type="SUPFAM" id="SSF51735">
    <property type="entry name" value="NAD(P)-binding Rossmann-fold domains"/>
    <property type="match status" value="1"/>
</dbReference>
<dbReference type="GO" id="GO:0016491">
    <property type="term" value="F:oxidoreductase activity"/>
    <property type="evidence" value="ECO:0007669"/>
    <property type="project" value="TreeGrafter"/>
</dbReference>
<protein>
    <submittedName>
        <fullName evidence="2">Short-chain dehydrogenase reductase</fullName>
    </submittedName>
</protein>
<evidence type="ECO:0000313" key="2">
    <source>
        <dbReference type="EMBL" id="KAK3938423.1"/>
    </source>
</evidence>
<comment type="caution">
    <text evidence="2">The sequence shown here is derived from an EMBL/GenBank/DDBJ whole genome shotgun (WGS) entry which is preliminary data.</text>
</comment>
<dbReference type="PANTHER" id="PTHR43544">
    <property type="entry name" value="SHORT-CHAIN DEHYDROGENASE/REDUCTASE"/>
    <property type="match status" value="1"/>
</dbReference>
<comment type="similarity">
    <text evidence="1">Belongs to the short-chain dehydrogenases/reductases (SDR) family.</text>
</comment>
<proteinExistence type="inferred from homology"/>
<dbReference type="Proteomes" id="UP001303473">
    <property type="component" value="Unassembled WGS sequence"/>
</dbReference>
<dbReference type="InterPro" id="IPR036291">
    <property type="entry name" value="NAD(P)-bd_dom_sf"/>
</dbReference>
<evidence type="ECO:0000313" key="3">
    <source>
        <dbReference type="Proteomes" id="UP001303473"/>
    </source>
</evidence>
<accession>A0AAN6N615</accession>
<sequence length="244" mass="26882">MSRPWIFICPSSRGVGHALTRHLLRNTANAKTPIPILATSRTRDSVDSVKSRLLDGISDSAAENRLHVLPVDVTHEETINEASQKAADLFPRDDSLGPMMLMKYFVDFLPRKVAETAPPETEGDGLKLPHHALWVNMSARVGSVTDNRLGGWYSYRSSKAAVNALTKTLDHQLEARSGNKAMCVSYHPGTVKTDLSKGYWDSTANDKLLEPDDAAARMAKVLTEKVGLEGRGRCWDYNGEEVPP</sequence>
<dbReference type="GO" id="GO:0005737">
    <property type="term" value="C:cytoplasm"/>
    <property type="evidence" value="ECO:0007669"/>
    <property type="project" value="TreeGrafter"/>
</dbReference>